<evidence type="ECO:0000256" key="5">
    <source>
        <dbReference type="PROSITE-ProRule" id="PRU00449"/>
    </source>
</evidence>
<keyword evidence="3 5" id="KW-0863">Zinc-finger</keyword>
<dbReference type="InterPro" id="IPR000058">
    <property type="entry name" value="Znf_AN1"/>
</dbReference>
<name>A0AAN6JHV2_9BASI</name>
<feature type="compositionally biased region" description="Low complexity" evidence="6">
    <location>
        <begin position="281"/>
        <end position="298"/>
    </location>
</feature>
<feature type="domain" description="AN1-type" evidence="7">
    <location>
        <begin position="160"/>
        <end position="208"/>
    </location>
</feature>
<feature type="compositionally biased region" description="Basic and acidic residues" evidence="6">
    <location>
        <begin position="310"/>
        <end position="321"/>
    </location>
</feature>
<dbReference type="Proteomes" id="UP001176521">
    <property type="component" value="Unassembled WGS sequence"/>
</dbReference>
<dbReference type="Pfam" id="PF01428">
    <property type="entry name" value="zf-AN1"/>
    <property type="match status" value="2"/>
</dbReference>
<evidence type="ECO:0000259" key="7">
    <source>
        <dbReference type="PROSITE" id="PS51039"/>
    </source>
</evidence>
<evidence type="ECO:0000256" key="1">
    <source>
        <dbReference type="ARBA" id="ARBA00022723"/>
    </source>
</evidence>
<dbReference type="SUPFAM" id="SSF118310">
    <property type="entry name" value="AN1-like Zinc finger"/>
    <property type="match status" value="2"/>
</dbReference>
<evidence type="ECO:0000256" key="3">
    <source>
        <dbReference type="ARBA" id="ARBA00022771"/>
    </source>
</evidence>
<feature type="compositionally biased region" description="Low complexity" evidence="6">
    <location>
        <begin position="7"/>
        <end position="25"/>
    </location>
</feature>
<feature type="compositionally biased region" description="Low complexity" evidence="6">
    <location>
        <begin position="144"/>
        <end position="157"/>
    </location>
</feature>
<feature type="region of interest" description="Disordered" evidence="6">
    <location>
        <begin position="310"/>
        <end position="350"/>
    </location>
</feature>
<comment type="caution">
    <text evidence="8">The sequence shown here is derived from an EMBL/GenBank/DDBJ whole genome shotgun (WGS) entry which is preliminary data.</text>
</comment>
<dbReference type="Gene3D" id="4.10.1110.10">
    <property type="entry name" value="AN1-like Zinc finger"/>
    <property type="match status" value="2"/>
</dbReference>
<dbReference type="GO" id="GO:0005737">
    <property type="term" value="C:cytoplasm"/>
    <property type="evidence" value="ECO:0007669"/>
    <property type="project" value="TreeGrafter"/>
</dbReference>
<keyword evidence="9" id="KW-1185">Reference proteome</keyword>
<proteinExistence type="predicted"/>
<evidence type="ECO:0000256" key="6">
    <source>
        <dbReference type="SAM" id="MobiDB-lite"/>
    </source>
</evidence>
<keyword evidence="1" id="KW-0479">Metal-binding</keyword>
<evidence type="ECO:0000256" key="2">
    <source>
        <dbReference type="ARBA" id="ARBA00022737"/>
    </source>
</evidence>
<accession>A0AAN6JHV2</accession>
<dbReference type="SMART" id="SM00154">
    <property type="entry name" value="ZnF_AN1"/>
    <property type="match status" value="2"/>
</dbReference>
<dbReference type="PANTHER" id="PTHR14677">
    <property type="entry name" value="ARSENITE INDUCUBLE RNA ASSOCIATED PROTEIN AIP-1-RELATED"/>
    <property type="match status" value="1"/>
</dbReference>
<dbReference type="InterPro" id="IPR057357">
    <property type="entry name" value="Znf-C2H2_ZFAND2A/B"/>
</dbReference>
<keyword evidence="4" id="KW-0862">Zinc</keyword>
<evidence type="ECO:0000313" key="8">
    <source>
        <dbReference type="EMBL" id="KAK0521822.1"/>
    </source>
</evidence>
<gene>
    <name evidence="8" type="ORF">OC842_006653</name>
</gene>
<dbReference type="AlphaFoldDB" id="A0AAN6JHV2"/>
<evidence type="ECO:0000313" key="9">
    <source>
        <dbReference type="Proteomes" id="UP001176521"/>
    </source>
</evidence>
<feature type="region of interest" description="Disordered" evidence="6">
    <location>
        <begin position="138"/>
        <end position="158"/>
    </location>
</feature>
<feature type="compositionally biased region" description="Polar residues" evidence="6">
    <location>
        <begin position="257"/>
        <end position="280"/>
    </location>
</feature>
<feature type="region of interest" description="Disordered" evidence="6">
    <location>
        <begin position="1"/>
        <end position="31"/>
    </location>
</feature>
<feature type="region of interest" description="Disordered" evidence="6">
    <location>
        <begin position="250"/>
        <end position="298"/>
    </location>
</feature>
<feature type="domain" description="AN1-type" evidence="7">
    <location>
        <begin position="41"/>
        <end position="89"/>
    </location>
</feature>
<dbReference type="Pfam" id="PF25403">
    <property type="entry name" value="zf-C2H2_ZFAND2"/>
    <property type="match status" value="1"/>
</dbReference>
<sequence>MASFHIPSKPSASPSAGSSSSRLGASGAGGQEDRLGTGAMMFLGQRCNWHECHREDFLPFKCADCGHHYCADHFRPQEHACAAAAARDAAEDYRVPLCPICNEPPRNWRRGEDPNIAMERHLSSGQCTALDADGLLRNDGSGGSSAAPGLTAGGAAPRRAKRANECHLGKCHKIMIVPMHCADCGADFCPSHRAPAQHSCVRKTAAAATATAGGASGPAKSAAHSAAAGADGVRAARDAFLKKLTDALPIPSSSSSGAATSQVQRPPSQSVAASTTTKVQSHSSNAKSSGASSGSSGVGLFKSKAERCVSQDLSHGDERGGSEVAPSRRGSWDNRQGGSDGRAGSSEAQPLLGSAIVTSFAPPALFVPSPRA</sequence>
<evidence type="ECO:0000256" key="4">
    <source>
        <dbReference type="ARBA" id="ARBA00022833"/>
    </source>
</evidence>
<protein>
    <recommendedName>
        <fullName evidence="7">AN1-type domain-containing protein</fullName>
    </recommendedName>
</protein>
<reference evidence="8" key="1">
    <citation type="journal article" date="2023" name="PhytoFront">
        <title>Draft Genome Resources of Seven Strains of Tilletia horrida, Causal Agent of Kernel Smut of Rice.</title>
        <authorList>
            <person name="Khanal S."/>
            <person name="Antony Babu S."/>
            <person name="Zhou X.G."/>
        </authorList>
    </citation>
    <scope>NUCLEOTIDE SEQUENCE</scope>
    <source>
        <strain evidence="8">TX3</strain>
    </source>
</reference>
<dbReference type="PROSITE" id="PS51039">
    <property type="entry name" value="ZF_AN1"/>
    <property type="match status" value="2"/>
</dbReference>
<organism evidence="8 9">
    <name type="scientific">Tilletia horrida</name>
    <dbReference type="NCBI Taxonomy" id="155126"/>
    <lineage>
        <taxon>Eukaryota</taxon>
        <taxon>Fungi</taxon>
        <taxon>Dikarya</taxon>
        <taxon>Basidiomycota</taxon>
        <taxon>Ustilaginomycotina</taxon>
        <taxon>Exobasidiomycetes</taxon>
        <taxon>Tilletiales</taxon>
        <taxon>Tilletiaceae</taxon>
        <taxon>Tilletia</taxon>
    </lineage>
</organism>
<keyword evidence="2" id="KW-0677">Repeat</keyword>
<dbReference type="EMBL" id="JAPDMQ010000636">
    <property type="protein sequence ID" value="KAK0521822.1"/>
    <property type="molecule type" value="Genomic_DNA"/>
</dbReference>
<dbReference type="GO" id="GO:0008270">
    <property type="term" value="F:zinc ion binding"/>
    <property type="evidence" value="ECO:0007669"/>
    <property type="project" value="UniProtKB-KW"/>
</dbReference>
<dbReference type="PANTHER" id="PTHR14677:SF40">
    <property type="entry name" value="CDC48-ASSOCIATED UBIQUITIN-LIKE_ZINC FINGER PROTEIN 1"/>
    <property type="match status" value="1"/>
</dbReference>
<dbReference type="InterPro" id="IPR035896">
    <property type="entry name" value="AN1-like_Znf"/>
</dbReference>